<dbReference type="InterPro" id="IPR008651">
    <property type="entry name" value="Uncharacterised_HicB"/>
</dbReference>
<dbReference type="InterPro" id="IPR031807">
    <property type="entry name" value="HicB-like"/>
</dbReference>
<evidence type="ECO:0000313" key="2">
    <source>
        <dbReference type="EMBL" id="NMH15782.1"/>
    </source>
</evidence>
<dbReference type="EMBL" id="JAAAUB010000001">
    <property type="protein sequence ID" value="NMH15782.1"/>
    <property type="molecule type" value="Genomic_DNA"/>
</dbReference>
<name>A0ABX1QIH3_9PROT</name>
<keyword evidence="3" id="KW-1185">Reference proteome</keyword>
<gene>
    <name evidence="2" type="ORF">GV368_01380</name>
</gene>
<dbReference type="Pfam" id="PF05534">
    <property type="entry name" value="HicB"/>
    <property type="match status" value="1"/>
</dbReference>
<dbReference type="Proteomes" id="UP000669605">
    <property type="component" value="Unassembled WGS sequence"/>
</dbReference>
<dbReference type="InterPro" id="IPR010985">
    <property type="entry name" value="Ribbon_hlx_hlx"/>
</dbReference>
<dbReference type="SUPFAM" id="SSF143100">
    <property type="entry name" value="TTHA1013/TTHA0281-like"/>
    <property type="match status" value="1"/>
</dbReference>
<accession>A0ABX1QIH3</accession>
<evidence type="ECO:0000313" key="3">
    <source>
        <dbReference type="Proteomes" id="UP000669605"/>
    </source>
</evidence>
<reference evidence="2 3" key="1">
    <citation type="journal article" date="2020" name="Curr. Microbiol.">
        <title>Tepidiphilus baoligensis sp. nov., a Novel Bacterium of the Family Hydrogenophilaceae Isolated from an Oil Reservoir.</title>
        <authorList>
            <person name="Zhang X."/>
            <person name="Wang G."/>
            <person name="Ma X."/>
            <person name="Yu J."/>
            <person name="You J."/>
            <person name="Xue Y."/>
            <person name="Ma Y."/>
        </authorList>
    </citation>
    <scope>NUCLEOTIDE SEQUENCE [LARGE SCALE GENOMIC DNA]</scope>
    <source>
        <strain evidence="2 3">B18-69</strain>
    </source>
</reference>
<dbReference type="SUPFAM" id="SSF47598">
    <property type="entry name" value="Ribbon-helix-helix"/>
    <property type="match status" value="1"/>
</dbReference>
<evidence type="ECO:0000259" key="1">
    <source>
        <dbReference type="Pfam" id="PF15919"/>
    </source>
</evidence>
<protein>
    <submittedName>
        <fullName evidence="2">Toxin-antitoxin system HicB family antitoxin</fullName>
    </submittedName>
</protein>
<dbReference type="Pfam" id="PF15919">
    <property type="entry name" value="HicB_lk_antitox"/>
    <property type="match status" value="1"/>
</dbReference>
<feature type="domain" description="HicB-like antitoxin of toxin-antitoxin system" evidence="1">
    <location>
        <begin position="7"/>
        <end position="69"/>
    </location>
</feature>
<proteinExistence type="predicted"/>
<dbReference type="InterPro" id="IPR035069">
    <property type="entry name" value="TTHA1013/TTHA0281-like"/>
</dbReference>
<dbReference type="InterPro" id="IPR013321">
    <property type="entry name" value="Arc_rbn_hlx_hlx"/>
</dbReference>
<organism evidence="2 3">
    <name type="scientific">Tepidiphilus baoligensis</name>
    <dbReference type="NCBI Taxonomy" id="2698687"/>
    <lineage>
        <taxon>Bacteria</taxon>
        <taxon>Pseudomonadati</taxon>
        <taxon>Pseudomonadota</taxon>
        <taxon>Hydrogenophilia</taxon>
        <taxon>Hydrogenophilales</taxon>
        <taxon>Hydrogenophilaceae</taxon>
        <taxon>Tepidiphilus</taxon>
    </lineage>
</organism>
<sequence>MIDSRNYPVEIRRLPEEDGGGWLAVFPDLPGCIGDGETPEEAIADGYRAAQAWLEAAEEYGDPIPSPSSGSESGRFVLRLPRSLHARLAARAAQEGVSMNTLVVSLLAEGMAVKS</sequence>
<dbReference type="Gene3D" id="1.10.1220.10">
    <property type="entry name" value="Met repressor-like"/>
    <property type="match status" value="1"/>
</dbReference>
<comment type="caution">
    <text evidence="2">The sequence shown here is derived from an EMBL/GenBank/DDBJ whole genome shotgun (WGS) entry which is preliminary data.</text>
</comment>
<dbReference type="Gene3D" id="3.30.160.250">
    <property type="match status" value="1"/>
</dbReference>